<evidence type="ECO:0000256" key="1">
    <source>
        <dbReference type="SAM" id="SignalP"/>
    </source>
</evidence>
<evidence type="ECO:0008006" key="4">
    <source>
        <dbReference type="Google" id="ProtNLM"/>
    </source>
</evidence>
<evidence type="ECO:0000313" key="3">
    <source>
        <dbReference type="Proteomes" id="UP000233551"/>
    </source>
</evidence>
<dbReference type="EMBL" id="PGOL01008127">
    <property type="protein sequence ID" value="PKI32032.1"/>
    <property type="molecule type" value="Genomic_DNA"/>
</dbReference>
<dbReference type="AlphaFoldDB" id="A0A2I0HJY6"/>
<comment type="caution">
    <text evidence="2">The sequence shown here is derived from an EMBL/GenBank/DDBJ whole genome shotgun (WGS) entry which is preliminary data.</text>
</comment>
<feature type="chain" id="PRO_5014154191" description="Wall-associated receptor kinase galacturonan-binding domain-containing protein" evidence="1">
    <location>
        <begin position="29"/>
        <end position="164"/>
    </location>
</feature>
<organism evidence="2 3">
    <name type="scientific">Punica granatum</name>
    <name type="common">Pomegranate</name>
    <dbReference type="NCBI Taxonomy" id="22663"/>
    <lineage>
        <taxon>Eukaryota</taxon>
        <taxon>Viridiplantae</taxon>
        <taxon>Streptophyta</taxon>
        <taxon>Embryophyta</taxon>
        <taxon>Tracheophyta</taxon>
        <taxon>Spermatophyta</taxon>
        <taxon>Magnoliopsida</taxon>
        <taxon>eudicotyledons</taxon>
        <taxon>Gunneridae</taxon>
        <taxon>Pentapetalae</taxon>
        <taxon>rosids</taxon>
        <taxon>malvids</taxon>
        <taxon>Myrtales</taxon>
        <taxon>Lythraceae</taxon>
        <taxon>Punica</taxon>
    </lineage>
</organism>
<name>A0A2I0HJY6_PUNGR</name>
<dbReference type="Proteomes" id="UP000233551">
    <property type="component" value="Unassembled WGS sequence"/>
</dbReference>
<feature type="signal peptide" evidence="1">
    <location>
        <begin position="1"/>
        <end position="28"/>
    </location>
</feature>
<protein>
    <recommendedName>
        <fullName evidence="4">Wall-associated receptor kinase galacturonan-binding domain-containing protein</fullName>
    </recommendedName>
</protein>
<accession>A0A2I0HJY6</accession>
<reference evidence="2 3" key="1">
    <citation type="submission" date="2017-11" db="EMBL/GenBank/DDBJ databases">
        <title>De-novo sequencing of pomegranate (Punica granatum L.) genome.</title>
        <authorList>
            <person name="Akparov Z."/>
            <person name="Amiraslanov A."/>
            <person name="Hajiyeva S."/>
            <person name="Abbasov M."/>
            <person name="Kaur K."/>
            <person name="Hamwieh A."/>
            <person name="Solovyev V."/>
            <person name="Salamov A."/>
            <person name="Braich B."/>
            <person name="Kosarev P."/>
            <person name="Mahmoud A."/>
            <person name="Hajiyev E."/>
            <person name="Babayeva S."/>
            <person name="Izzatullayeva V."/>
            <person name="Mammadov A."/>
            <person name="Mammadov A."/>
            <person name="Sharifova S."/>
            <person name="Ojaghi J."/>
            <person name="Eynullazada K."/>
            <person name="Bayramov B."/>
            <person name="Abdulazimova A."/>
            <person name="Shahmuradov I."/>
        </authorList>
    </citation>
    <scope>NUCLEOTIDE SEQUENCE [LARGE SCALE GENOMIC DNA]</scope>
    <source>
        <strain evidence="3">cv. AG2017</strain>
        <tissue evidence="2">Leaf</tissue>
    </source>
</reference>
<keyword evidence="1" id="KW-0732">Signal</keyword>
<dbReference type="PANTHER" id="PTHR33491">
    <property type="entry name" value="OSJNBA0016N04.9 PROTEIN"/>
    <property type="match status" value="1"/>
</dbReference>
<evidence type="ECO:0000313" key="2">
    <source>
        <dbReference type="EMBL" id="PKI32032.1"/>
    </source>
</evidence>
<sequence length="164" mass="17886">MALSRVFPGCSVSVVLSLLASETLVMVAYYPPSPPIAKPNCTDKYGDITILVPFGVGPSSCFLNSTYEVICDNGTILVLKTTGREVLKITMPEYFPAGETNPFSEYRGVFIGMIRMRLPIVHSNCTGKGNWNSEASGLQGTSLYFSQTENILGRLGATTWRSWT</sequence>
<keyword evidence="3" id="KW-1185">Reference proteome</keyword>
<proteinExistence type="predicted"/>
<gene>
    <name evidence="2" type="ORF">CRG98_047595</name>
</gene>